<evidence type="ECO:0000313" key="2">
    <source>
        <dbReference type="EMBL" id="GAX21759.1"/>
    </source>
</evidence>
<proteinExistence type="predicted"/>
<reference evidence="2 3" key="1">
    <citation type="journal article" date="2015" name="Plant Cell">
        <title>Oil accumulation by the oleaginous diatom Fistulifera solaris as revealed by the genome and transcriptome.</title>
        <authorList>
            <person name="Tanaka T."/>
            <person name="Maeda Y."/>
            <person name="Veluchamy A."/>
            <person name="Tanaka M."/>
            <person name="Abida H."/>
            <person name="Marechal E."/>
            <person name="Bowler C."/>
            <person name="Muto M."/>
            <person name="Sunaga Y."/>
            <person name="Tanaka M."/>
            <person name="Yoshino T."/>
            <person name="Taniguchi T."/>
            <person name="Fukuda Y."/>
            <person name="Nemoto M."/>
            <person name="Matsumoto M."/>
            <person name="Wong P.S."/>
            <person name="Aburatani S."/>
            <person name="Fujibuchi W."/>
        </authorList>
    </citation>
    <scope>NUCLEOTIDE SEQUENCE [LARGE SCALE GENOMIC DNA]</scope>
    <source>
        <strain evidence="2 3">JPCC DA0580</strain>
    </source>
</reference>
<organism evidence="2 3">
    <name type="scientific">Fistulifera solaris</name>
    <name type="common">Oleaginous diatom</name>
    <dbReference type="NCBI Taxonomy" id="1519565"/>
    <lineage>
        <taxon>Eukaryota</taxon>
        <taxon>Sar</taxon>
        <taxon>Stramenopiles</taxon>
        <taxon>Ochrophyta</taxon>
        <taxon>Bacillariophyta</taxon>
        <taxon>Bacillariophyceae</taxon>
        <taxon>Bacillariophycidae</taxon>
        <taxon>Naviculales</taxon>
        <taxon>Naviculaceae</taxon>
        <taxon>Fistulifera</taxon>
    </lineage>
</organism>
<feature type="domain" description="DUF6824" evidence="1">
    <location>
        <begin position="129"/>
        <end position="217"/>
    </location>
</feature>
<protein>
    <recommendedName>
        <fullName evidence="1">DUF6824 domain-containing protein</fullName>
    </recommendedName>
</protein>
<keyword evidence="3" id="KW-1185">Reference proteome</keyword>
<evidence type="ECO:0000313" key="3">
    <source>
        <dbReference type="Proteomes" id="UP000198406"/>
    </source>
</evidence>
<dbReference type="Pfam" id="PF20710">
    <property type="entry name" value="DUF6824"/>
    <property type="match status" value="1"/>
</dbReference>
<gene>
    <name evidence="2" type="ORF">FisN_31Lh046</name>
</gene>
<accession>A0A1Z5K6A7</accession>
<dbReference type="InParanoid" id="A0A1Z5K6A7"/>
<evidence type="ECO:0000259" key="1">
    <source>
        <dbReference type="Pfam" id="PF20710"/>
    </source>
</evidence>
<dbReference type="Proteomes" id="UP000198406">
    <property type="component" value="Unassembled WGS sequence"/>
</dbReference>
<dbReference type="AlphaFoldDB" id="A0A1Z5K6A7"/>
<name>A0A1Z5K6A7_FISSO</name>
<dbReference type="EMBL" id="BDSP01000172">
    <property type="protein sequence ID" value="GAX21759.1"/>
    <property type="molecule type" value="Genomic_DNA"/>
</dbReference>
<dbReference type="InterPro" id="IPR049227">
    <property type="entry name" value="DUF6824"/>
</dbReference>
<sequence>MILERNSINQELSCPQDSLHSALSRFVSAVDTPPCEYNNMTATSCSLLNKYRNEMLEPLPIHSPSCFDTLRDVTPTLFEDNVLQQLLEPTPLSEETCSRLKEEAKSIPELNDEESLVLPEDADGPQLHDVVCSRAKLYYQMPGCQRFRHIIREAIPAYRQAATRLDKSSVIAATMDQAMYHPTLGCIRFWKYECHRKRWVKLGSDQIRDKVGHALREMIHETIRTQRTRSMIRSDVK</sequence>
<comment type="caution">
    <text evidence="2">The sequence shown here is derived from an EMBL/GenBank/DDBJ whole genome shotgun (WGS) entry which is preliminary data.</text>
</comment>